<evidence type="ECO:0000313" key="3">
    <source>
        <dbReference type="EMBL" id="NWT11444.1"/>
    </source>
</evidence>
<dbReference type="InterPro" id="IPR018154">
    <property type="entry name" value="TLV/ENV_coat_polyprotein"/>
</dbReference>
<accession>A0A7K5L145</accession>
<dbReference type="EMBL" id="VZRF01004639">
    <property type="protein sequence ID" value="NWT11444.1"/>
    <property type="molecule type" value="Genomic_DNA"/>
</dbReference>
<dbReference type="Gene3D" id="1.10.287.210">
    <property type="match status" value="1"/>
</dbReference>
<feature type="transmembrane region" description="Helical" evidence="2">
    <location>
        <begin position="70"/>
        <end position="97"/>
    </location>
</feature>
<organism evidence="3 4">
    <name type="scientific">Vireo altiloquus</name>
    <name type="common">Black-whiskered vireo</name>
    <name type="synonym">Muscicapa altiloqua</name>
    <dbReference type="NCBI Taxonomy" id="34956"/>
    <lineage>
        <taxon>Eukaryota</taxon>
        <taxon>Metazoa</taxon>
        <taxon>Chordata</taxon>
        <taxon>Craniata</taxon>
        <taxon>Vertebrata</taxon>
        <taxon>Euteleostomi</taxon>
        <taxon>Archelosauria</taxon>
        <taxon>Archosauria</taxon>
        <taxon>Dinosauria</taxon>
        <taxon>Saurischia</taxon>
        <taxon>Theropoda</taxon>
        <taxon>Coelurosauria</taxon>
        <taxon>Aves</taxon>
        <taxon>Neognathae</taxon>
        <taxon>Neoaves</taxon>
        <taxon>Telluraves</taxon>
        <taxon>Australaves</taxon>
        <taxon>Passeriformes</taxon>
        <taxon>Corvoidea</taxon>
        <taxon>Vireonidae</taxon>
        <taxon>Vireoninae</taxon>
        <taxon>Vireo</taxon>
    </lineage>
</organism>
<evidence type="ECO:0000256" key="1">
    <source>
        <dbReference type="ARBA" id="ARBA00023157"/>
    </source>
</evidence>
<keyword evidence="2" id="KW-0812">Transmembrane</keyword>
<dbReference type="SUPFAM" id="SSF58069">
    <property type="entry name" value="Virus ectodomain"/>
    <property type="match status" value="1"/>
</dbReference>
<feature type="non-terminal residue" evidence="3">
    <location>
        <position position="1"/>
    </location>
</feature>
<dbReference type="AlphaFoldDB" id="A0A7K5L145"/>
<keyword evidence="2" id="KW-1133">Transmembrane helix</keyword>
<name>A0A7K5L145_VIRAL</name>
<comment type="caution">
    <text evidence="3">The sequence shown here is derived from an EMBL/GenBank/DDBJ whole genome shotgun (WGS) entry which is preliminary data.</text>
</comment>
<keyword evidence="2" id="KW-0472">Membrane</keyword>
<dbReference type="Proteomes" id="UP000589495">
    <property type="component" value="Unassembled WGS sequence"/>
</dbReference>
<gene>
    <name evidence="3" type="primary">Ervv2_1</name>
    <name evidence="3" type="ORF">VIRALT_R15332</name>
</gene>
<feature type="non-terminal residue" evidence="3">
    <location>
        <position position="123"/>
    </location>
</feature>
<keyword evidence="4" id="KW-1185">Reference proteome</keyword>
<dbReference type="PANTHER" id="PTHR10424:SF73">
    <property type="entry name" value="ENDOGENOUS RETROVIRUS GROUP FC1 ENV POLYPROTEIN-RELATED"/>
    <property type="match status" value="1"/>
</dbReference>
<sequence>AKEGGVCTVINTSCCSYVNLDKRIETDLQIILGQTRTLHQITLDDTSWGFKEVWDKLTSWLPNLSWLKQLFVIAICVISLLLSACISSYCCMILCTWNRDAYAQWHKHKLINKIEKGTYFKGM</sequence>
<evidence type="ECO:0000256" key="2">
    <source>
        <dbReference type="SAM" id="Phobius"/>
    </source>
</evidence>
<evidence type="ECO:0000313" key="4">
    <source>
        <dbReference type="Proteomes" id="UP000589495"/>
    </source>
</evidence>
<protein>
    <submittedName>
        <fullName evidence="3">ERVV2 protein</fullName>
    </submittedName>
</protein>
<dbReference type="PANTHER" id="PTHR10424">
    <property type="entry name" value="VIRAL ENVELOPE PROTEIN"/>
    <property type="match status" value="1"/>
</dbReference>
<proteinExistence type="predicted"/>
<reference evidence="3 4" key="1">
    <citation type="submission" date="2019-09" db="EMBL/GenBank/DDBJ databases">
        <title>Bird 10,000 Genomes (B10K) Project - Family phase.</title>
        <authorList>
            <person name="Zhang G."/>
        </authorList>
    </citation>
    <scope>NUCLEOTIDE SEQUENCE [LARGE SCALE GENOMIC DNA]</scope>
    <source>
        <strain evidence="3">B10K-DU-001-22</strain>
        <tissue evidence="3">Muscle</tissue>
    </source>
</reference>
<keyword evidence="1" id="KW-1015">Disulfide bond</keyword>